<keyword evidence="4" id="KW-0413">Isomerase</keyword>
<evidence type="ECO:0000313" key="12">
    <source>
        <dbReference type="EMBL" id="PWD98222.1"/>
    </source>
</evidence>
<accession>A0A2U2B5A0</accession>
<dbReference type="EMBL" id="QEWP01000017">
    <property type="protein sequence ID" value="PWD98222.1"/>
    <property type="molecule type" value="Genomic_DNA"/>
</dbReference>
<dbReference type="PANTHER" id="PTHR11954:SF6">
    <property type="entry name" value="MACROPHAGE MIGRATION INHIBITORY FACTOR"/>
    <property type="match status" value="1"/>
</dbReference>
<reference evidence="12 13" key="1">
    <citation type="submission" date="2018-05" db="EMBL/GenBank/DDBJ databases">
        <title>Marinilabilia rubrum sp. nov., isolated from saltern sediment.</title>
        <authorList>
            <person name="Zhang R."/>
        </authorList>
    </citation>
    <scope>NUCLEOTIDE SEQUENCE [LARGE SCALE GENOMIC DNA]</scope>
    <source>
        <strain evidence="12 13">WTE16</strain>
    </source>
</reference>
<gene>
    <name evidence="12" type="ORF">DDZ16_16430</name>
</gene>
<comment type="subcellular location">
    <subcellularLocation>
        <location evidence="1">Secreted</location>
    </subcellularLocation>
</comment>
<dbReference type="AlphaFoldDB" id="A0A2U2B5A0"/>
<evidence type="ECO:0000256" key="9">
    <source>
        <dbReference type="ARBA" id="ARBA00041631"/>
    </source>
</evidence>
<dbReference type="PANTHER" id="PTHR11954">
    <property type="entry name" value="D-DOPACHROME DECARBOXYLASE"/>
    <property type="match status" value="1"/>
</dbReference>
<dbReference type="Proteomes" id="UP000244956">
    <property type="component" value="Unassembled WGS sequence"/>
</dbReference>
<sequence>MPLLKVSTNKAVEITSQTMFLKTASKKVAEILQKPEKFVMTIFDQPTPMTFGGSDEDAAFLEIKSIGLTEDQAGILAREIPGVVQKELGIDPSRIYIQFSDAPGKFWGWNKGTF</sequence>
<dbReference type="EC" id="5.3.2.1" evidence="8"/>
<evidence type="ECO:0000256" key="3">
    <source>
        <dbReference type="ARBA" id="ARBA00022525"/>
    </source>
</evidence>
<dbReference type="GO" id="GO:0050178">
    <property type="term" value="F:phenylpyruvate tautomerase activity"/>
    <property type="evidence" value="ECO:0007669"/>
    <property type="project" value="UniProtKB-EC"/>
</dbReference>
<dbReference type="InterPro" id="IPR001398">
    <property type="entry name" value="Macrophage_inhib_fac"/>
</dbReference>
<proteinExistence type="predicted"/>
<evidence type="ECO:0000313" key="13">
    <source>
        <dbReference type="Proteomes" id="UP000244956"/>
    </source>
</evidence>
<evidence type="ECO:0000256" key="5">
    <source>
        <dbReference type="ARBA" id="ARBA00036735"/>
    </source>
</evidence>
<evidence type="ECO:0000256" key="2">
    <source>
        <dbReference type="ARBA" id="ARBA00022514"/>
    </source>
</evidence>
<comment type="caution">
    <text evidence="12">The sequence shown here is derived from an EMBL/GenBank/DDBJ whole genome shotgun (WGS) entry which is preliminary data.</text>
</comment>
<dbReference type="SUPFAM" id="SSF55331">
    <property type="entry name" value="Tautomerase/MIF"/>
    <property type="match status" value="1"/>
</dbReference>
<evidence type="ECO:0000256" key="8">
    <source>
        <dbReference type="ARBA" id="ARBA00039086"/>
    </source>
</evidence>
<evidence type="ECO:0000256" key="11">
    <source>
        <dbReference type="ARBA" id="ARBA00042730"/>
    </source>
</evidence>
<evidence type="ECO:0000256" key="6">
    <source>
        <dbReference type="ARBA" id="ARBA00036823"/>
    </source>
</evidence>
<dbReference type="Pfam" id="PF01187">
    <property type="entry name" value="MIF"/>
    <property type="match status" value="1"/>
</dbReference>
<keyword evidence="2" id="KW-0202">Cytokine</keyword>
<dbReference type="Gene3D" id="3.30.429.10">
    <property type="entry name" value="Macrophage Migration Inhibitory Factor"/>
    <property type="match status" value="1"/>
</dbReference>
<dbReference type="GO" id="GO:0004167">
    <property type="term" value="F:dopachrome isomerase activity"/>
    <property type="evidence" value="ECO:0007669"/>
    <property type="project" value="UniProtKB-EC"/>
</dbReference>
<dbReference type="InterPro" id="IPR014347">
    <property type="entry name" value="Tautomerase/MIF_sf"/>
</dbReference>
<evidence type="ECO:0000256" key="10">
    <source>
        <dbReference type="ARBA" id="ARBA00041912"/>
    </source>
</evidence>
<protein>
    <recommendedName>
        <fullName evidence="11">L-dopachrome isomerase</fullName>
        <ecNumber evidence="8">5.3.2.1</ecNumber>
        <ecNumber evidence="7">5.3.3.12</ecNumber>
    </recommendedName>
    <alternativeName>
        <fullName evidence="9">L-dopachrome tautomerase</fullName>
    </alternativeName>
    <alternativeName>
        <fullName evidence="10">Phenylpyruvate tautomerase</fullName>
    </alternativeName>
</protein>
<keyword evidence="13" id="KW-1185">Reference proteome</keyword>
<dbReference type="OrthoDB" id="5769863at2"/>
<evidence type="ECO:0000256" key="1">
    <source>
        <dbReference type="ARBA" id="ARBA00004613"/>
    </source>
</evidence>
<keyword evidence="3" id="KW-0964">Secreted</keyword>
<organism evidence="12 13">
    <name type="scientific">Marinilabilia rubra</name>
    <dbReference type="NCBI Taxonomy" id="2162893"/>
    <lineage>
        <taxon>Bacteria</taxon>
        <taxon>Pseudomonadati</taxon>
        <taxon>Bacteroidota</taxon>
        <taxon>Bacteroidia</taxon>
        <taxon>Marinilabiliales</taxon>
        <taxon>Marinilabiliaceae</taxon>
        <taxon>Marinilabilia</taxon>
    </lineage>
</organism>
<comment type="catalytic activity">
    <reaction evidence="5">
        <text>3-phenylpyruvate = enol-phenylpyruvate</text>
        <dbReference type="Rhea" id="RHEA:17097"/>
        <dbReference type="ChEBI" id="CHEBI:16815"/>
        <dbReference type="ChEBI" id="CHEBI:18005"/>
        <dbReference type="EC" id="5.3.2.1"/>
    </reaction>
</comment>
<evidence type="ECO:0000256" key="4">
    <source>
        <dbReference type="ARBA" id="ARBA00023235"/>
    </source>
</evidence>
<dbReference type="GO" id="GO:0005615">
    <property type="term" value="C:extracellular space"/>
    <property type="evidence" value="ECO:0007669"/>
    <property type="project" value="UniProtKB-KW"/>
</dbReference>
<evidence type="ECO:0000256" key="7">
    <source>
        <dbReference type="ARBA" id="ARBA00038932"/>
    </source>
</evidence>
<comment type="catalytic activity">
    <reaction evidence="6">
        <text>L-dopachrome = 5,6-dihydroxyindole-2-carboxylate</text>
        <dbReference type="Rhea" id="RHEA:13041"/>
        <dbReference type="ChEBI" id="CHEBI:16875"/>
        <dbReference type="ChEBI" id="CHEBI:57509"/>
        <dbReference type="EC" id="5.3.3.12"/>
    </reaction>
</comment>
<dbReference type="GO" id="GO:0005125">
    <property type="term" value="F:cytokine activity"/>
    <property type="evidence" value="ECO:0007669"/>
    <property type="project" value="UniProtKB-KW"/>
</dbReference>
<dbReference type="RefSeq" id="WP_109265573.1">
    <property type="nucleotide sequence ID" value="NZ_QEWP01000017.1"/>
</dbReference>
<dbReference type="EC" id="5.3.3.12" evidence="7"/>
<name>A0A2U2B5A0_9BACT</name>